<dbReference type="Proteomes" id="UP000265520">
    <property type="component" value="Unassembled WGS sequence"/>
</dbReference>
<feature type="non-terminal residue" evidence="1">
    <location>
        <position position="1"/>
    </location>
</feature>
<reference evidence="1 2" key="1">
    <citation type="journal article" date="2018" name="Front. Plant Sci.">
        <title>Red Clover (Trifolium pratense) and Zigzag Clover (T. medium) - A Picture of Genomic Similarities and Differences.</title>
        <authorList>
            <person name="Dluhosova J."/>
            <person name="Istvanek J."/>
            <person name="Nedelnik J."/>
            <person name="Repkova J."/>
        </authorList>
    </citation>
    <scope>NUCLEOTIDE SEQUENCE [LARGE SCALE GENOMIC DNA]</scope>
    <source>
        <strain evidence="2">cv. 10/8</strain>
        <tissue evidence="1">Leaf</tissue>
    </source>
</reference>
<dbReference type="EMBL" id="LXQA010082983">
    <property type="protein sequence ID" value="MCI12162.1"/>
    <property type="molecule type" value="Genomic_DNA"/>
</dbReference>
<evidence type="ECO:0000313" key="2">
    <source>
        <dbReference type="Proteomes" id="UP000265520"/>
    </source>
</evidence>
<name>A0A392PK47_9FABA</name>
<organism evidence="1 2">
    <name type="scientific">Trifolium medium</name>
    <dbReference type="NCBI Taxonomy" id="97028"/>
    <lineage>
        <taxon>Eukaryota</taxon>
        <taxon>Viridiplantae</taxon>
        <taxon>Streptophyta</taxon>
        <taxon>Embryophyta</taxon>
        <taxon>Tracheophyta</taxon>
        <taxon>Spermatophyta</taxon>
        <taxon>Magnoliopsida</taxon>
        <taxon>eudicotyledons</taxon>
        <taxon>Gunneridae</taxon>
        <taxon>Pentapetalae</taxon>
        <taxon>rosids</taxon>
        <taxon>fabids</taxon>
        <taxon>Fabales</taxon>
        <taxon>Fabaceae</taxon>
        <taxon>Papilionoideae</taxon>
        <taxon>50 kb inversion clade</taxon>
        <taxon>NPAAA clade</taxon>
        <taxon>Hologalegina</taxon>
        <taxon>IRL clade</taxon>
        <taxon>Trifolieae</taxon>
        <taxon>Trifolium</taxon>
    </lineage>
</organism>
<accession>A0A392PK47</accession>
<protein>
    <submittedName>
        <fullName evidence="1">Uncharacterized protein</fullName>
    </submittedName>
</protein>
<keyword evidence="2" id="KW-1185">Reference proteome</keyword>
<dbReference type="AlphaFoldDB" id="A0A392PK47"/>
<comment type="caution">
    <text evidence="1">The sequence shown here is derived from an EMBL/GenBank/DDBJ whole genome shotgun (WGS) entry which is preliminary data.</text>
</comment>
<evidence type="ECO:0000313" key="1">
    <source>
        <dbReference type="EMBL" id="MCI12162.1"/>
    </source>
</evidence>
<sequence>CDTGNGDEALTIFEGCSAMAESVTEKERCASWSKIIDDGGGFWWKIGIMIKGYMRPMELEDDRLLADEIGRGDTVLLQNDC</sequence>
<proteinExistence type="predicted"/>